<dbReference type="AlphaFoldDB" id="A0A0J7MQB7"/>
<dbReference type="Proteomes" id="UP000036403">
    <property type="component" value="Unassembled WGS sequence"/>
</dbReference>
<name>A0A0J7MQB7_LASNI</name>
<protein>
    <submittedName>
        <fullName evidence="1">Uncharacterized protein</fullName>
    </submittedName>
</protein>
<organism evidence="1 2">
    <name type="scientific">Lasius niger</name>
    <name type="common">Black garden ant</name>
    <dbReference type="NCBI Taxonomy" id="67767"/>
    <lineage>
        <taxon>Eukaryota</taxon>
        <taxon>Metazoa</taxon>
        <taxon>Ecdysozoa</taxon>
        <taxon>Arthropoda</taxon>
        <taxon>Hexapoda</taxon>
        <taxon>Insecta</taxon>
        <taxon>Pterygota</taxon>
        <taxon>Neoptera</taxon>
        <taxon>Endopterygota</taxon>
        <taxon>Hymenoptera</taxon>
        <taxon>Apocrita</taxon>
        <taxon>Aculeata</taxon>
        <taxon>Formicoidea</taxon>
        <taxon>Formicidae</taxon>
        <taxon>Formicinae</taxon>
        <taxon>Lasius</taxon>
        <taxon>Lasius</taxon>
    </lineage>
</organism>
<gene>
    <name evidence="1" type="ORF">RF55_21940</name>
</gene>
<proteinExistence type="predicted"/>
<dbReference type="OrthoDB" id="5984724at2759"/>
<evidence type="ECO:0000313" key="2">
    <source>
        <dbReference type="Proteomes" id="UP000036403"/>
    </source>
</evidence>
<keyword evidence="2" id="KW-1185">Reference proteome</keyword>
<evidence type="ECO:0000313" key="1">
    <source>
        <dbReference type="EMBL" id="KMQ82765.1"/>
    </source>
</evidence>
<dbReference type="PaxDb" id="67767-A0A0J7MQB7"/>
<reference evidence="1 2" key="1">
    <citation type="submission" date="2015-04" db="EMBL/GenBank/DDBJ databases">
        <title>Lasius niger genome sequencing.</title>
        <authorList>
            <person name="Konorov E.A."/>
            <person name="Nikitin M.A."/>
            <person name="Kirill M.V."/>
            <person name="Chang P."/>
        </authorList>
    </citation>
    <scope>NUCLEOTIDE SEQUENCE [LARGE SCALE GENOMIC DNA]</scope>
    <source>
        <tissue evidence="1">Whole</tissue>
    </source>
</reference>
<accession>A0A0J7MQB7</accession>
<dbReference type="EMBL" id="LBMM01023212">
    <property type="protein sequence ID" value="KMQ82765.1"/>
    <property type="molecule type" value="Genomic_DNA"/>
</dbReference>
<comment type="caution">
    <text evidence="1">The sequence shown here is derived from an EMBL/GenBank/DDBJ whole genome shotgun (WGS) entry which is preliminary data.</text>
</comment>
<sequence>MSMDLNALLESQVEIHGRISRSVDNLKKMGSSNINLSAIETRIRIMDQMWTKFESQHDLIRAAFKEKFRDSEYTKSDLFEKTESTY</sequence>